<dbReference type="OrthoDB" id="237955at2157"/>
<evidence type="ECO:0000256" key="1">
    <source>
        <dbReference type="SAM" id="Phobius"/>
    </source>
</evidence>
<feature type="transmembrane region" description="Helical" evidence="1">
    <location>
        <begin position="27"/>
        <end position="50"/>
    </location>
</feature>
<dbReference type="EMBL" id="HF582854">
    <property type="protein sequence ID" value="CCQ36685.1"/>
    <property type="molecule type" value="Genomic_DNA"/>
</dbReference>
<gene>
    <name evidence="2" type="ordered locus">Nmlp_2522</name>
</gene>
<feature type="transmembrane region" description="Helical" evidence="1">
    <location>
        <begin position="154"/>
        <end position="178"/>
    </location>
</feature>
<feature type="transmembrane region" description="Helical" evidence="1">
    <location>
        <begin position="198"/>
        <end position="223"/>
    </location>
</feature>
<feature type="transmembrane region" description="Helical" evidence="1">
    <location>
        <begin position="323"/>
        <end position="344"/>
    </location>
</feature>
<name>M1XR97_NATM8</name>
<feature type="transmembrane region" description="Helical" evidence="1">
    <location>
        <begin position="57"/>
        <end position="78"/>
    </location>
</feature>
<dbReference type="RefSeq" id="WP_015409476.1">
    <property type="nucleotide sequence ID" value="NC_020388.1"/>
</dbReference>
<dbReference type="GeneID" id="14651333"/>
<keyword evidence="1" id="KW-1133">Transmembrane helix</keyword>
<proteinExistence type="predicted"/>
<feature type="transmembrane region" description="Helical" evidence="1">
    <location>
        <begin position="235"/>
        <end position="253"/>
    </location>
</feature>
<dbReference type="Proteomes" id="UP000011867">
    <property type="component" value="Chromosome"/>
</dbReference>
<evidence type="ECO:0000313" key="2">
    <source>
        <dbReference type="EMBL" id="CCQ36685.1"/>
    </source>
</evidence>
<dbReference type="AlphaFoldDB" id="M1XR97"/>
<feature type="transmembrane region" description="Helical" evidence="1">
    <location>
        <begin position="116"/>
        <end position="133"/>
    </location>
</feature>
<evidence type="ECO:0000313" key="3">
    <source>
        <dbReference type="Proteomes" id="UP000011867"/>
    </source>
</evidence>
<protein>
    <submittedName>
        <fullName evidence="2">Uncharacterized protein</fullName>
    </submittedName>
</protein>
<keyword evidence="1" id="KW-0812">Transmembrane</keyword>
<accession>M1XR97</accession>
<dbReference type="KEGG" id="nmo:Nmlp_2522"/>
<organism evidence="2 3">
    <name type="scientific">Natronomonas moolapensis (strain DSM 18674 / CECT 7526 / JCM 14361 / 8.8.11)</name>
    <dbReference type="NCBI Taxonomy" id="268739"/>
    <lineage>
        <taxon>Archaea</taxon>
        <taxon>Methanobacteriati</taxon>
        <taxon>Methanobacteriota</taxon>
        <taxon>Stenosarchaea group</taxon>
        <taxon>Halobacteria</taxon>
        <taxon>Halobacteriales</taxon>
        <taxon>Natronomonadaceae</taxon>
        <taxon>Natronomonas</taxon>
    </lineage>
</organism>
<reference evidence="2 3" key="1">
    <citation type="journal article" date="2013" name="Genome Announc.">
        <title>Genome of the haloarchaeon Natronomonas moolapensis, a neutrophilic member of a previously haloalkaliphilic genus.</title>
        <authorList>
            <person name="Dyall-Smith M.L."/>
            <person name="Pfeiffer F."/>
            <person name="Oberwinkler T."/>
            <person name="Klee K."/>
            <person name="Rampp M."/>
            <person name="Palm P."/>
            <person name="Gross K."/>
            <person name="Schuster S.C."/>
            <person name="Oesterhelt D."/>
        </authorList>
    </citation>
    <scope>NUCLEOTIDE SEQUENCE [LARGE SCALE GENOMIC DNA]</scope>
    <source>
        <strain evidence="3">DSM 18674 / JCM 14361 / 8.8.11</strain>
    </source>
</reference>
<keyword evidence="1" id="KW-0472">Membrane</keyword>
<sequence length="348" mass="39763">MYEQFDHNSHWVSKHVESGLFGIENPLLVSILKFSLPWNILSISYTIVFWDSISGSFLYASILALTWVNIAPYLIWFYDERVLPGFFGHLGELISDADTRNEMAEKYNDFFAQHRISVATFWTIATVSIIYASEPALQSQGMVGAGSVFLWTTYAYAIYVGAILSHGFVGPVTTILLIREITEYELEIDPLHPDNLGGLSNVGYVSIRTTLLFSSASLILPLLFYFSSSGGISEVIFVFASIYVFTIFVSFIYPTTIVNRRAQEYRDNVLEDLREEYNRIENATNNPNNDELSELNKRLELERVQRNYDNYNSVSLYPLQLNMITQLIGSVILPILFMFVEFYLPNLI</sequence>
<keyword evidence="3" id="KW-1185">Reference proteome</keyword>
<dbReference type="HOGENOM" id="CLU_800790_0_0_2"/>